<dbReference type="EMBL" id="CADCVT010000001">
    <property type="protein sequence ID" value="CAA9471781.1"/>
    <property type="molecule type" value="Genomic_DNA"/>
</dbReference>
<protein>
    <submittedName>
        <fullName evidence="2">Uncharacterized protein</fullName>
    </submittedName>
</protein>
<evidence type="ECO:0000313" key="2">
    <source>
        <dbReference type="EMBL" id="CAA9471781.1"/>
    </source>
</evidence>
<reference evidence="2" key="1">
    <citation type="submission" date="2020-02" db="EMBL/GenBank/DDBJ databases">
        <authorList>
            <person name="Meier V. D."/>
        </authorList>
    </citation>
    <scope>NUCLEOTIDE SEQUENCE</scope>
    <source>
        <strain evidence="2">AVDCRST_MAG85</strain>
    </source>
</reference>
<proteinExistence type="predicted"/>
<dbReference type="AlphaFoldDB" id="A0A6J4RMR5"/>
<sequence length="35" mass="3735">MLDLPRPEAATVRRQPPAPPAADPAALEAERAARE</sequence>
<accession>A0A6J4RMR5</accession>
<feature type="non-terminal residue" evidence="2">
    <location>
        <position position="35"/>
    </location>
</feature>
<evidence type="ECO:0000256" key="1">
    <source>
        <dbReference type="SAM" id="MobiDB-lite"/>
    </source>
</evidence>
<feature type="region of interest" description="Disordered" evidence="1">
    <location>
        <begin position="1"/>
        <end position="35"/>
    </location>
</feature>
<organism evidence="2">
    <name type="scientific">uncultured Solirubrobacteraceae bacterium</name>
    <dbReference type="NCBI Taxonomy" id="1162706"/>
    <lineage>
        <taxon>Bacteria</taxon>
        <taxon>Bacillati</taxon>
        <taxon>Actinomycetota</taxon>
        <taxon>Thermoleophilia</taxon>
        <taxon>Solirubrobacterales</taxon>
        <taxon>Solirubrobacteraceae</taxon>
        <taxon>environmental samples</taxon>
    </lineage>
</organism>
<name>A0A6J4RMR5_9ACTN</name>
<gene>
    <name evidence="2" type="ORF">AVDCRST_MAG85-1</name>
</gene>